<reference evidence="2 4" key="1">
    <citation type="submission" date="2020-01" db="EMBL/GenBank/DDBJ databases">
        <authorList>
            <consortium name="DOE Joint Genome Institute"/>
            <person name="Haridas S."/>
            <person name="Albert R."/>
            <person name="Binder M."/>
            <person name="Bloem J."/>
            <person name="Labutti K."/>
            <person name="Salamov A."/>
            <person name="Andreopoulos B."/>
            <person name="Baker S.E."/>
            <person name="Barry K."/>
            <person name="Bills G."/>
            <person name="Bluhm B.H."/>
            <person name="Cannon C."/>
            <person name="Castanera R."/>
            <person name="Culley D.E."/>
            <person name="Daum C."/>
            <person name="Ezra D."/>
            <person name="Gonzalez J.B."/>
            <person name="Henrissat B."/>
            <person name="Kuo A."/>
            <person name="Liang C."/>
            <person name="Lipzen A."/>
            <person name="Lutzoni F."/>
            <person name="Magnuson J."/>
            <person name="Mondo S."/>
            <person name="Nolan M."/>
            <person name="Ohm R."/>
            <person name="Pangilinan J."/>
            <person name="Park H.-J."/>
            <person name="Ramirez L."/>
            <person name="Alfaro M."/>
            <person name="Sun H."/>
            <person name="Tritt A."/>
            <person name="Yoshinaga Y."/>
            <person name="Zwiers L.-H."/>
            <person name="Turgeon B.G."/>
            <person name="Goodwin S.B."/>
            <person name="Spatafora J.W."/>
            <person name="Crous P.W."/>
            <person name="Grigoriev I.V."/>
        </authorList>
    </citation>
    <scope>NUCLEOTIDE SEQUENCE</scope>
    <source>
        <strain evidence="2 4">CBS 781.70</strain>
    </source>
</reference>
<evidence type="ECO:0000313" key="2">
    <source>
        <dbReference type="EMBL" id="KAF1808100.1"/>
    </source>
</evidence>
<evidence type="ECO:0000313" key="4">
    <source>
        <dbReference type="RefSeq" id="XP_033529731.1"/>
    </source>
</evidence>
<evidence type="ECO:0000313" key="3">
    <source>
        <dbReference type="Proteomes" id="UP000504638"/>
    </source>
</evidence>
<reference evidence="4" key="3">
    <citation type="submission" date="2025-04" db="UniProtKB">
        <authorList>
            <consortium name="RefSeq"/>
        </authorList>
    </citation>
    <scope>IDENTIFICATION</scope>
    <source>
        <strain evidence="4">CBS 781.70</strain>
    </source>
</reference>
<dbReference type="AlphaFoldDB" id="A0A6G1FQW0"/>
<name>A0A6G1FQW0_9PEZI</name>
<sequence length="153" mass="16824">MSGPDSEDAADPENDTCLSIKHFAGHRRADVYDGHNRTVTLPDYAFSSLKGASEVHKPDYLVLRGAQDHIATPAHDGRRVSEHDRANCEQHDSRSPHDRDVPIDPLLVSNGVIATFRNSLPKGTGDSPIEGIAKYPLLRVEDDEVESEGDEEE</sequence>
<dbReference type="EMBL" id="ML975191">
    <property type="protein sequence ID" value="KAF1808100.1"/>
    <property type="molecule type" value="Genomic_DNA"/>
</dbReference>
<reference evidence="4" key="2">
    <citation type="submission" date="2020-04" db="EMBL/GenBank/DDBJ databases">
        <authorList>
            <consortium name="NCBI Genome Project"/>
        </authorList>
    </citation>
    <scope>NUCLEOTIDE SEQUENCE</scope>
    <source>
        <strain evidence="4">CBS 781.70</strain>
    </source>
</reference>
<feature type="region of interest" description="Disordered" evidence="1">
    <location>
        <begin position="118"/>
        <end position="153"/>
    </location>
</feature>
<dbReference type="GeneID" id="54422633"/>
<proteinExistence type="predicted"/>
<organism evidence="2">
    <name type="scientific">Eremomyces bilateralis CBS 781.70</name>
    <dbReference type="NCBI Taxonomy" id="1392243"/>
    <lineage>
        <taxon>Eukaryota</taxon>
        <taxon>Fungi</taxon>
        <taxon>Dikarya</taxon>
        <taxon>Ascomycota</taxon>
        <taxon>Pezizomycotina</taxon>
        <taxon>Dothideomycetes</taxon>
        <taxon>Dothideomycetes incertae sedis</taxon>
        <taxon>Eremomycetales</taxon>
        <taxon>Eremomycetaceae</taxon>
        <taxon>Eremomyces</taxon>
    </lineage>
</organism>
<feature type="compositionally biased region" description="Basic and acidic residues" evidence="1">
    <location>
        <begin position="75"/>
        <end position="102"/>
    </location>
</feature>
<gene>
    <name evidence="2 4" type="ORF">P152DRAFT_485744</name>
</gene>
<dbReference type="RefSeq" id="XP_033529731.1">
    <property type="nucleotide sequence ID" value="XM_033682063.1"/>
</dbReference>
<feature type="region of interest" description="Disordered" evidence="1">
    <location>
        <begin position="70"/>
        <end position="103"/>
    </location>
</feature>
<accession>A0A6G1FQW0</accession>
<keyword evidence="3" id="KW-1185">Reference proteome</keyword>
<feature type="compositionally biased region" description="Acidic residues" evidence="1">
    <location>
        <begin position="141"/>
        <end position="153"/>
    </location>
</feature>
<dbReference type="Proteomes" id="UP000504638">
    <property type="component" value="Unplaced"/>
</dbReference>
<evidence type="ECO:0000256" key="1">
    <source>
        <dbReference type="SAM" id="MobiDB-lite"/>
    </source>
</evidence>
<protein>
    <submittedName>
        <fullName evidence="2 4">Uncharacterized protein</fullName>
    </submittedName>
</protein>